<dbReference type="PANTHER" id="PTHR43289">
    <property type="entry name" value="MITOGEN-ACTIVATED PROTEIN KINASE KINASE KINASE 20-RELATED"/>
    <property type="match status" value="1"/>
</dbReference>
<dbReference type="Pfam" id="PF00069">
    <property type="entry name" value="Pkinase"/>
    <property type="match status" value="1"/>
</dbReference>
<dbReference type="SUPFAM" id="SSF56112">
    <property type="entry name" value="Protein kinase-like (PK-like)"/>
    <property type="match status" value="1"/>
</dbReference>
<name>A0ABP4H1N2_9ACTN</name>
<dbReference type="InterPro" id="IPR008271">
    <property type="entry name" value="Ser/Thr_kinase_AS"/>
</dbReference>
<organism evidence="9 10">
    <name type="scientific">Kitasatospora nipponensis</name>
    <dbReference type="NCBI Taxonomy" id="258049"/>
    <lineage>
        <taxon>Bacteria</taxon>
        <taxon>Bacillati</taxon>
        <taxon>Actinomycetota</taxon>
        <taxon>Actinomycetes</taxon>
        <taxon>Kitasatosporales</taxon>
        <taxon>Streptomycetaceae</taxon>
        <taxon>Kitasatospora</taxon>
    </lineage>
</organism>
<dbReference type="RefSeq" id="WP_344443394.1">
    <property type="nucleotide sequence ID" value="NZ_BAAALF010000077.1"/>
</dbReference>
<keyword evidence="7" id="KW-0812">Transmembrane</keyword>
<dbReference type="Gene3D" id="3.30.200.20">
    <property type="entry name" value="Phosphorylase Kinase, domain 1"/>
    <property type="match status" value="1"/>
</dbReference>
<keyword evidence="4 5" id="KW-0067">ATP-binding</keyword>
<dbReference type="Proteomes" id="UP001500037">
    <property type="component" value="Unassembled WGS sequence"/>
</dbReference>
<keyword evidence="3" id="KW-0418">Kinase</keyword>
<feature type="region of interest" description="Disordered" evidence="6">
    <location>
        <begin position="304"/>
        <end position="340"/>
    </location>
</feature>
<proteinExistence type="predicted"/>
<reference evidence="10" key="1">
    <citation type="journal article" date="2019" name="Int. J. Syst. Evol. Microbiol.">
        <title>The Global Catalogue of Microorganisms (GCM) 10K type strain sequencing project: providing services to taxonomists for standard genome sequencing and annotation.</title>
        <authorList>
            <consortium name="The Broad Institute Genomics Platform"/>
            <consortium name="The Broad Institute Genome Sequencing Center for Infectious Disease"/>
            <person name="Wu L."/>
            <person name="Ma J."/>
        </authorList>
    </citation>
    <scope>NUCLEOTIDE SEQUENCE [LARGE SCALE GENOMIC DNA]</scope>
    <source>
        <strain evidence="10">JCM 13004</strain>
    </source>
</reference>
<feature type="transmembrane region" description="Helical" evidence="7">
    <location>
        <begin position="428"/>
        <end position="451"/>
    </location>
</feature>
<evidence type="ECO:0000256" key="4">
    <source>
        <dbReference type="ARBA" id="ARBA00022840"/>
    </source>
</evidence>
<dbReference type="PANTHER" id="PTHR43289:SF34">
    <property type="entry name" value="SERINE_THREONINE-PROTEIN KINASE YBDM-RELATED"/>
    <property type="match status" value="1"/>
</dbReference>
<evidence type="ECO:0000256" key="5">
    <source>
        <dbReference type="PROSITE-ProRule" id="PRU10141"/>
    </source>
</evidence>
<accession>A0ABP4H1N2</accession>
<gene>
    <name evidence="9" type="ORF">GCM10009665_42140</name>
</gene>
<evidence type="ECO:0000259" key="8">
    <source>
        <dbReference type="PROSITE" id="PS50011"/>
    </source>
</evidence>
<dbReference type="SMART" id="SM00220">
    <property type="entry name" value="S_TKc"/>
    <property type="match status" value="1"/>
</dbReference>
<dbReference type="InterPro" id="IPR017441">
    <property type="entry name" value="Protein_kinase_ATP_BS"/>
</dbReference>
<dbReference type="PROSITE" id="PS00108">
    <property type="entry name" value="PROTEIN_KINASE_ST"/>
    <property type="match status" value="1"/>
</dbReference>
<keyword evidence="10" id="KW-1185">Reference proteome</keyword>
<feature type="domain" description="Protein kinase" evidence="8">
    <location>
        <begin position="22"/>
        <end position="275"/>
    </location>
</feature>
<evidence type="ECO:0000313" key="10">
    <source>
        <dbReference type="Proteomes" id="UP001500037"/>
    </source>
</evidence>
<keyword evidence="7" id="KW-1133">Transmembrane helix</keyword>
<keyword evidence="7" id="KW-0472">Membrane</keyword>
<dbReference type="PROSITE" id="PS00107">
    <property type="entry name" value="PROTEIN_KINASE_ATP"/>
    <property type="match status" value="1"/>
</dbReference>
<dbReference type="InterPro" id="IPR011009">
    <property type="entry name" value="Kinase-like_dom_sf"/>
</dbReference>
<evidence type="ECO:0000256" key="2">
    <source>
        <dbReference type="ARBA" id="ARBA00022741"/>
    </source>
</evidence>
<evidence type="ECO:0000256" key="6">
    <source>
        <dbReference type="SAM" id="MobiDB-lite"/>
    </source>
</evidence>
<feature type="binding site" evidence="5">
    <location>
        <position position="50"/>
    </location>
    <ligand>
        <name>ATP</name>
        <dbReference type="ChEBI" id="CHEBI:30616"/>
    </ligand>
</feature>
<evidence type="ECO:0000256" key="1">
    <source>
        <dbReference type="ARBA" id="ARBA00022679"/>
    </source>
</evidence>
<evidence type="ECO:0000256" key="7">
    <source>
        <dbReference type="SAM" id="Phobius"/>
    </source>
</evidence>
<evidence type="ECO:0000256" key="3">
    <source>
        <dbReference type="ARBA" id="ARBA00022777"/>
    </source>
</evidence>
<dbReference type="PROSITE" id="PS50011">
    <property type="entry name" value="PROTEIN_KINASE_DOM"/>
    <property type="match status" value="1"/>
</dbReference>
<dbReference type="InterPro" id="IPR000719">
    <property type="entry name" value="Prot_kinase_dom"/>
</dbReference>
<dbReference type="EMBL" id="BAAALF010000077">
    <property type="protein sequence ID" value="GAA1246781.1"/>
    <property type="molecule type" value="Genomic_DNA"/>
</dbReference>
<keyword evidence="1" id="KW-0808">Transferase</keyword>
<evidence type="ECO:0000313" key="9">
    <source>
        <dbReference type="EMBL" id="GAA1246781.1"/>
    </source>
</evidence>
<dbReference type="Gene3D" id="1.10.510.10">
    <property type="entry name" value="Transferase(Phosphotransferase) domain 1"/>
    <property type="match status" value="1"/>
</dbReference>
<protein>
    <recommendedName>
        <fullName evidence="8">Protein kinase domain-containing protein</fullName>
    </recommendedName>
</protein>
<keyword evidence="2 5" id="KW-0547">Nucleotide-binding</keyword>
<comment type="caution">
    <text evidence="9">The sequence shown here is derived from an EMBL/GenBank/DDBJ whole genome shotgun (WGS) entry which is preliminary data.</text>
</comment>
<sequence length="553" mass="57425">MSGAVFQFPELRSHDPGSLGGFRLAARLGEGGMGQVFLAFSPGGQPAAVKVIREEFARDVEFGQRFAREVAAAQKVRGAHLAPLLDADPRAGRPWLATMYVAGPSLRELVAGQGPLPAGQVMLLAWGIAHALADIHAAGVVHRDLKPGNIILDETGPKVIDFGIVKSLAQSVTYTSSSTRIGTPLYMSPEQAAGRAVGAACDVFALGSTLYFLATGREAFAAENEWAVAHRVVADEPDVSAIAPPLRQLITVCLRKDPAQRPTPTGVRESCEAELGNALGPGAWMGIAGAREAIRQRTSALHTLTAPGIPAPTPEGGVALAPDSRGPGRGNRGTPAIPAPDLPAESAGNLAAKAAFVPRPAKAGPAHAHAPGGEPVAITSDRATTVLHRAHEVASIPGALVGLAGAGISALLKQQVLTFLAVNPKTSWPVYLFSAYLAVGAVSYALVWLIVVSQARSAQLDSLTVSPDGMTTTHAKHTSHVHKWNDLAGVWLSSTNGEVVVTVTTRGHPAFDALGNIVVFRGVGITAADTARLTTALHKYAGNLYQGPVHLRA</sequence>
<dbReference type="CDD" id="cd14014">
    <property type="entry name" value="STKc_PknB_like"/>
    <property type="match status" value="1"/>
</dbReference>